<dbReference type="AlphaFoldDB" id="A0A3Z8EYH9"/>
<evidence type="ECO:0000313" key="1">
    <source>
        <dbReference type="EMBL" id="EAL6851494.1"/>
    </source>
</evidence>
<dbReference type="EMBL" id="AACQHW010000011">
    <property type="protein sequence ID" value="EAL6851494.1"/>
    <property type="molecule type" value="Genomic_DNA"/>
</dbReference>
<gene>
    <name evidence="1" type="ORF">DSX26_08515</name>
</gene>
<proteinExistence type="predicted"/>
<accession>A0A3Z8EYH9</accession>
<reference evidence="1 2" key="1">
    <citation type="submission" date="2018-07" db="EMBL/GenBank/DDBJ databases">
        <authorList>
            <consortium name="NARMS: The National Antimicrobial Resistance Monitoring System"/>
        </authorList>
    </citation>
    <scope>NUCLEOTIDE SEQUENCE [LARGE SCALE GENOMIC DNA]</scope>
    <source>
        <strain evidence="1 2">CVM N17C548</strain>
    </source>
</reference>
<organism evidence="1 2">
    <name type="scientific">Campylobacter coli</name>
    <dbReference type="NCBI Taxonomy" id="195"/>
    <lineage>
        <taxon>Bacteria</taxon>
        <taxon>Pseudomonadati</taxon>
        <taxon>Campylobacterota</taxon>
        <taxon>Epsilonproteobacteria</taxon>
        <taxon>Campylobacterales</taxon>
        <taxon>Campylobacteraceae</taxon>
        <taxon>Campylobacter</taxon>
    </lineage>
</organism>
<dbReference type="RefSeq" id="WP_002815407.1">
    <property type="nucleotide sequence ID" value="NZ_CP172394.1"/>
</dbReference>
<dbReference type="Proteomes" id="UP000352088">
    <property type="component" value="Unassembled WGS sequence"/>
</dbReference>
<evidence type="ECO:0000313" key="2">
    <source>
        <dbReference type="Proteomes" id="UP000352088"/>
    </source>
</evidence>
<sequence>MKTNKIIWTCINCQKTNDTSLGSLKSLEKAEQILTSFNEEVILLAKCKKCKKNNELLMKFKIIGLSQFQDENKSKRTLNMVKINKERAKNKKEKIFSLLSGLFSDSYKDEKGNFDIEKIALHAKVNIKTAKKYILEYEKENKK</sequence>
<protein>
    <submittedName>
        <fullName evidence="1">Uncharacterized protein</fullName>
    </submittedName>
</protein>
<name>A0A3Z8EYH9_CAMCO</name>
<comment type="caution">
    <text evidence="1">The sequence shown here is derived from an EMBL/GenBank/DDBJ whole genome shotgun (WGS) entry which is preliminary data.</text>
</comment>